<protein>
    <submittedName>
        <fullName evidence="8">TrbI/VirB10 family protein</fullName>
    </submittedName>
</protein>
<feature type="region of interest" description="Disordered" evidence="6">
    <location>
        <begin position="177"/>
        <end position="215"/>
    </location>
</feature>
<feature type="compositionally biased region" description="Acidic residues" evidence="6">
    <location>
        <begin position="1"/>
        <end position="10"/>
    </location>
</feature>
<gene>
    <name evidence="8" type="ORF">JJB74_15770</name>
</gene>
<evidence type="ECO:0000256" key="1">
    <source>
        <dbReference type="ARBA" id="ARBA00004167"/>
    </source>
</evidence>
<evidence type="ECO:0000256" key="4">
    <source>
        <dbReference type="ARBA" id="ARBA00022989"/>
    </source>
</evidence>
<dbReference type="InterPro" id="IPR005498">
    <property type="entry name" value="T4SS_VirB10/TraB/TrbI"/>
</dbReference>
<keyword evidence="9" id="KW-1185">Reference proteome</keyword>
<dbReference type="InterPro" id="IPR042217">
    <property type="entry name" value="T4SS_VirB10/TrbI"/>
</dbReference>
<feature type="transmembrane region" description="Helical" evidence="7">
    <location>
        <begin position="80"/>
        <end position="98"/>
    </location>
</feature>
<dbReference type="Gene3D" id="2.40.128.260">
    <property type="entry name" value="Type IV secretion system, VirB10/TraB/TrbI"/>
    <property type="match status" value="1"/>
</dbReference>
<evidence type="ECO:0000313" key="8">
    <source>
        <dbReference type="EMBL" id="MBK4736080.1"/>
    </source>
</evidence>
<reference evidence="8" key="1">
    <citation type="submission" date="2021-01" db="EMBL/GenBank/DDBJ databases">
        <title>Genome sequence of strain Noviherbaspirillum sp. DKR-6.</title>
        <authorList>
            <person name="Chaudhary D.K."/>
        </authorList>
    </citation>
    <scope>NUCLEOTIDE SEQUENCE</scope>
    <source>
        <strain evidence="8">DKR-6</strain>
    </source>
</reference>
<keyword evidence="4 7" id="KW-1133">Transmembrane helix</keyword>
<evidence type="ECO:0000256" key="5">
    <source>
        <dbReference type="ARBA" id="ARBA00023136"/>
    </source>
</evidence>
<evidence type="ECO:0000256" key="2">
    <source>
        <dbReference type="ARBA" id="ARBA00010265"/>
    </source>
</evidence>
<feature type="compositionally biased region" description="Basic and acidic residues" evidence="6">
    <location>
        <begin position="11"/>
        <end position="71"/>
    </location>
</feature>
<feature type="region of interest" description="Disordered" evidence="6">
    <location>
        <begin position="1"/>
        <end position="71"/>
    </location>
</feature>
<feature type="region of interest" description="Disordered" evidence="6">
    <location>
        <begin position="132"/>
        <end position="164"/>
    </location>
</feature>
<comment type="caution">
    <text evidence="8">The sequence shown here is derived from an EMBL/GenBank/DDBJ whole genome shotgun (WGS) entry which is preliminary data.</text>
</comment>
<evidence type="ECO:0000256" key="3">
    <source>
        <dbReference type="ARBA" id="ARBA00022692"/>
    </source>
</evidence>
<dbReference type="AlphaFoldDB" id="A0A934ST25"/>
<proteinExistence type="inferred from homology"/>
<accession>A0A934ST25</accession>
<organism evidence="8 9">
    <name type="scientific">Noviherbaspirillum pedocola</name>
    <dbReference type="NCBI Taxonomy" id="2801341"/>
    <lineage>
        <taxon>Bacteria</taxon>
        <taxon>Pseudomonadati</taxon>
        <taxon>Pseudomonadota</taxon>
        <taxon>Betaproteobacteria</taxon>
        <taxon>Burkholderiales</taxon>
        <taxon>Oxalobacteraceae</taxon>
        <taxon>Noviherbaspirillum</taxon>
    </lineage>
</organism>
<evidence type="ECO:0000313" key="9">
    <source>
        <dbReference type="Proteomes" id="UP000622890"/>
    </source>
</evidence>
<comment type="similarity">
    <text evidence="2">Belongs to the TrbI/VirB10 family.</text>
</comment>
<name>A0A934ST25_9BURK</name>
<keyword evidence="3 7" id="KW-0812">Transmembrane</keyword>
<dbReference type="RefSeq" id="WP_200593167.1">
    <property type="nucleotide sequence ID" value="NZ_JAEPBG010000006.1"/>
</dbReference>
<dbReference type="Pfam" id="PF03743">
    <property type="entry name" value="TrbI"/>
    <property type="match status" value="1"/>
</dbReference>
<evidence type="ECO:0000256" key="7">
    <source>
        <dbReference type="SAM" id="Phobius"/>
    </source>
</evidence>
<dbReference type="GO" id="GO:0016020">
    <property type="term" value="C:membrane"/>
    <property type="evidence" value="ECO:0007669"/>
    <property type="project" value="UniProtKB-SubCell"/>
</dbReference>
<feature type="compositionally biased region" description="Basic and acidic residues" evidence="6">
    <location>
        <begin position="132"/>
        <end position="144"/>
    </location>
</feature>
<evidence type="ECO:0000256" key="6">
    <source>
        <dbReference type="SAM" id="MobiDB-lite"/>
    </source>
</evidence>
<comment type="subcellular location">
    <subcellularLocation>
        <location evidence="1">Membrane</location>
        <topology evidence="1">Single-pass membrane protein</topology>
    </subcellularLocation>
</comment>
<feature type="compositionally biased region" description="Polar residues" evidence="6">
    <location>
        <begin position="199"/>
        <end position="214"/>
    </location>
</feature>
<sequence>MSTNEFDQEDPFEKLARRQEQDGARASEQEEIAKRRREAEDAERERELDDSRRAADAQQMRVEEEPLKTSKTPRDAYKNLKNLIIPILAIALFIWWIWAPAPGSKVKDKSKDEVNALQQKTNVSALIDQMTRDARPKPKPEAPPEHPVAQPTHVTAAPPAASDADRQAAAKAIEEARKRDEEINAAPLETPGGQVRTVDGNTPASSQEVSVSARQSALRSQLQAMASAQAAADPSARGPEMPARAPGYAAAGYGNNAYAAGGAMGGGGYGAMPAGYGGHGGMPPGGTPQGYDQEFMDQQRAASGEPLQVLRQQSPTATYVIDQGTPIQAVLLTGINSDLPGDITAMVSYDVYDSRGNGAVLIPKGSRFVGKYNSQIIPGQERVLVAVNRLIRPDGTWISLAGANGTDPMGQSGLEADVNNHFFKIFGTSLIIGAASYLLPSSDRTITSTVGGLGGIQNGGTIAGQALNETVKAVMARNKEIAPTLSRKPGTEFYFMAARDMVLQPYHR</sequence>
<keyword evidence="5 7" id="KW-0472">Membrane</keyword>
<dbReference type="Proteomes" id="UP000622890">
    <property type="component" value="Unassembled WGS sequence"/>
</dbReference>
<dbReference type="EMBL" id="JAEPBG010000006">
    <property type="protein sequence ID" value="MBK4736080.1"/>
    <property type="molecule type" value="Genomic_DNA"/>
</dbReference>
<dbReference type="CDD" id="cd16429">
    <property type="entry name" value="VirB10"/>
    <property type="match status" value="1"/>
</dbReference>